<name>A0A238WRJ2_9PSEU</name>
<dbReference type="AlphaFoldDB" id="A0A238WRJ2"/>
<dbReference type="InterPro" id="IPR012789">
    <property type="entry name" value="Protocat_PcaB-like"/>
</dbReference>
<dbReference type="SMART" id="SM00998">
    <property type="entry name" value="ADSL_C"/>
    <property type="match status" value="1"/>
</dbReference>
<dbReference type="NCBIfam" id="TIGR02426">
    <property type="entry name" value="protocat_pcaB"/>
    <property type="match status" value="1"/>
</dbReference>
<dbReference type="CDD" id="cd01597">
    <property type="entry name" value="pCLME"/>
    <property type="match status" value="1"/>
</dbReference>
<dbReference type="Proteomes" id="UP000198348">
    <property type="component" value="Unassembled WGS sequence"/>
</dbReference>
<dbReference type="PROSITE" id="PS00163">
    <property type="entry name" value="FUMARATE_LYASES"/>
    <property type="match status" value="1"/>
</dbReference>
<dbReference type="SUPFAM" id="SSF48557">
    <property type="entry name" value="L-aspartase-like"/>
    <property type="match status" value="1"/>
</dbReference>
<dbReference type="InterPro" id="IPR000362">
    <property type="entry name" value="Fumarate_lyase_fam"/>
</dbReference>
<evidence type="ECO:0000256" key="3">
    <source>
        <dbReference type="SAM" id="MobiDB-lite"/>
    </source>
</evidence>
<dbReference type="Gene3D" id="1.10.40.30">
    <property type="entry name" value="Fumarase/aspartase (C-terminal domain)"/>
    <property type="match status" value="1"/>
</dbReference>
<dbReference type="PRINTS" id="PR00149">
    <property type="entry name" value="FUMRATELYASE"/>
</dbReference>
<dbReference type="EMBL" id="FZNW01000007">
    <property type="protein sequence ID" value="SNR49021.1"/>
    <property type="molecule type" value="Genomic_DNA"/>
</dbReference>
<dbReference type="PANTHER" id="PTHR43172:SF2">
    <property type="entry name" value="ADENYLOSUCCINATE LYASE C-TERMINAL DOMAIN-CONTAINING PROTEIN"/>
    <property type="match status" value="1"/>
</dbReference>
<dbReference type="GO" id="GO:0019619">
    <property type="term" value="P:3,4-dihydroxybenzoate catabolic process"/>
    <property type="evidence" value="ECO:0007669"/>
    <property type="project" value="InterPro"/>
</dbReference>
<accession>A0A238WRJ2</accession>
<proteinExistence type="inferred from homology"/>
<dbReference type="GO" id="GO:0016829">
    <property type="term" value="F:lyase activity"/>
    <property type="evidence" value="ECO:0007669"/>
    <property type="project" value="UniProtKB-KW"/>
</dbReference>
<dbReference type="Gene3D" id="1.20.200.10">
    <property type="entry name" value="Fumarase/aspartase (Central domain)"/>
    <property type="match status" value="1"/>
</dbReference>
<dbReference type="PANTHER" id="PTHR43172">
    <property type="entry name" value="ADENYLOSUCCINATE LYASE"/>
    <property type="match status" value="1"/>
</dbReference>
<dbReference type="InterPro" id="IPR022761">
    <property type="entry name" value="Fumarate_lyase_N"/>
</dbReference>
<keyword evidence="1" id="KW-0456">Lyase</keyword>
<evidence type="ECO:0000256" key="1">
    <source>
        <dbReference type="ARBA" id="ARBA00023239"/>
    </source>
</evidence>
<dbReference type="InterPro" id="IPR024083">
    <property type="entry name" value="Fumarase/histidase_N"/>
</dbReference>
<dbReference type="Gene3D" id="1.10.275.10">
    <property type="entry name" value="Fumarase/aspartase (N-terminal domain)"/>
    <property type="match status" value="1"/>
</dbReference>
<dbReference type="InterPro" id="IPR008948">
    <property type="entry name" value="L-Aspartase-like"/>
</dbReference>
<comment type="similarity">
    <text evidence="2">Belongs to the class-II fumarase/aspartase family.</text>
</comment>
<sequence>MSELFDPMLAAGPVRAAVDDTAWLQAMLDFEAALARAEADCGLLPAADAERIAGQCHASDFDPAELGAEATGIGNPAGPLVRALSARVDEQARRYVHFGATSQDVLDTATMLVSARALDVLLDELAGCGDALARLAERHAATVQSGRTLLQQAQPVTFGLTAACWLSAVCAAREQLSTARGRLAVQLGGATGTLASLGARGPDVVTALARHLELADPGLPWHTDRGRVGALASALGAVSAAVSKIVRDVTVLAQTEVAEVFEVDAGSGGSSAMPHKRNPVAAVAAAAASAQAPGLVSTLLGSAAHELQRAAGAWHAEWRPLGELLRSTGSAVTWLRTSLDRLRVDPTRMRANLDSAGGLPLAERVTTELVEVAGAGQDQERGQGPVGRLAAHDAVAACCRRAVTEDRELADVLAADELVGAYLSRQRLAELLDPAGYLGSAGVFVERALARHRDSASPASRDRRQDSQESGS</sequence>
<reference evidence="5 6" key="1">
    <citation type="submission" date="2017-06" db="EMBL/GenBank/DDBJ databases">
        <authorList>
            <person name="Kim H.J."/>
            <person name="Triplett B.A."/>
        </authorList>
    </citation>
    <scope>NUCLEOTIDE SEQUENCE [LARGE SCALE GENOMIC DNA]</scope>
    <source>
        <strain evidence="5 6">DSM 45207</strain>
    </source>
</reference>
<feature type="region of interest" description="Disordered" evidence="3">
    <location>
        <begin position="451"/>
        <end position="472"/>
    </location>
</feature>
<dbReference type="InterPro" id="IPR019468">
    <property type="entry name" value="AdenyloSucc_lyase_C"/>
</dbReference>
<feature type="domain" description="Adenylosuccinate lyase C-terminal" evidence="4">
    <location>
        <begin position="357"/>
        <end position="449"/>
    </location>
</feature>
<gene>
    <name evidence="5" type="ORF">SAMN06265360_107116</name>
</gene>
<evidence type="ECO:0000313" key="5">
    <source>
        <dbReference type="EMBL" id="SNR49021.1"/>
    </source>
</evidence>
<keyword evidence="6" id="KW-1185">Reference proteome</keyword>
<dbReference type="OrthoDB" id="9768878at2"/>
<organism evidence="5 6">
    <name type="scientific">Haloechinothrix alba</name>
    <dbReference type="NCBI Taxonomy" id="664784"/>
    <lineage>
        <taxon>Bacteria</taxon>
        <taxon>Bacillati</taxon>
        <taxon>Actinomycetota</taxon>
        <taxon>Actinomycetes</taxon>
        <taxon>Pseudonocardiales</taxon>
        <taxon>Pseudonocardiaceae</taxon>
        <taxon>Haloechinothrix</taxon>
    </lineage>
</organism>
<dbReference type="InterPro" id="IPR020557">
    <property type="entry name" value="Fumarate_lyase_CS"/>
</dbReference>
<evidence type="ECO:0000256" key="2">
    <source>
        <dbReference type="ARBA" id="ARBA00034772"/>
    </source>
</evidence>
<dbReference type="GO" id="GO:0016853">
    <property type="term" value="F:isomerase activity"/>
    <property type="evidence" value="ECO:0007669"/>
    <property type="project" value="UniProtKB-KW"/>
</dbReference>
<dbReference type="Pfam" id="PF00206">
    <property type="entry name" value="Lyase_1"/>
    <property type="match status" value="1"/>
</dbReference>
<protein>
    <submittedName>
        <fullName evidence="5">3-carboxy-cis,cis-muconate cycloisomerase</fullName>
    </submittedName>
</protein>
<dbReference type="RefSeq" id="WP_089300946.1">
    <property type="nucleotide sequence ID" value="NZ_FZNW01000007.1"/>
</dbReference>
<keyword evidence="5" id="KW-0413">Isomerase</keyword>
<evidence type="ECO:0000259" key="4">
    <source>
        <dbReference type="SMART" id="SM00998"/>
    </source>
</evidence>
<dbReference type="Pfam" id="PF10397">
    <property type="entry name" value="ADSL_C"/>
    <property type="match status" value="1"/>
</dbReference>
<evidence type="ECO:0000313" key="6">
    <source>
        <dbReference type="Proteomes" id="UP000198348"/>
    </source>
</evidence>
<dbReference type="PRINTS" id="PR00145">
    <property type="entry name" value="ARGSUCLYASE"/>
</dbReference>